<feature type="region of interest" description="Disordered" evidence="2">
    <location>
        <begin position="768"/>
        <end position="793"/>
    </location>
</feature>
<feature type="coiled-coil region" evidence="1">
    <location>
        <begin position="684"/>
        <end position="711"/>
    </location>
</feature>
<reference evidence="6 7" key="1">
    <citation type="submission" date="2019-02" db="EMBL/GenBank/DDBJ databases">
        <title>Genome sequences of Aliivibrio finisterrensis strains from farmed Atlantic salmon.</title>
        <authorList>
            <person name="Bowman J.P."/>
        </authorList>
    </citation>
    <scope>NUCLEOTIDE SEQUENCE [LARGE SCALE GENOMIC DNA]</scope>
    <source>
        <strain evidence="5 8">A21</strain>
        <strain evidence="3 6">A32</strain>
        <strain evidence="4 7">A46</strain>
    </source>
</reference>
<evidence type="ECO:0000256" key="1">
    <source>
        <dbReference type="SAM" id="Coils"/>
    </source>
</evidence>
<gene>
    <name evidence="3" type="ORF">ERW49_06845</name>
    <name evidence="5" type="ORF">ERW53_10820</name>
    <name evidence="4" type="ORF">ERW57_10505</name>
</gene>
<dbReference type="RefSeq" id="WP_130043351.1">
    <property type="nucleotide sequence ID" value="NZ_SEZJ01000005.1"/>
</dbReference>
<proteinExistence type="predicted"/>
<evidence type="ECO:0000313" key="6">
    <source>
        <dbReference type="Proteomes" id="UP000293465"/>
    </source>
</evidence>
<evidence type="ECO:0000313" key="7">
    <source>
        <dbReference type="Proteomes" id="UP000294063"/>
    </source>
</evidence>
<dbReference type="Proteomes" id="UP000293465">
    <property type="component" value="Unassembled WGS sequence"/>
</dbReference>
<accession>A0A4Q5KX99</accession>
<comment type="caution">
    <text evidence="4">The sequence shown here is derived from an EMBL/GenBank/DDBJ whole genome shotgun (WGS) entry which is preliminary data.</text>
</comment>
<dbReference type="AlphaFoldDB" id="A0A4Q5KX99"/>
<dbReference type="GeneID" id="56274755"/>
<evidence type="ECO:0000313" key="4">
    <source>
        <dbReference type="EMBL" id="RYU51077.1"/>
    </source>
</evidence>
<evidence type="ECO:0000313" key="5">
    <source>
        <dbReference type="EMBL" id="RYU64198.1"/>
    </source>
</evidence>
<dbReference type="EMBL" id="SEZN01000017">
    <property type="protein sequence ID" value="RYU64198.1"/>
    <property type="molecule type" value="Genomic_DNA"/>
</dbReference>
<keyword evidence="1" id="KW-0175">Coiled coil</keyword>
<sequence length="793" mass="92380">MISKVYRLEKFELNAISTHFKYWNKQKKGKGYSVERSLDVSNIDSDVDIKSWFKLRAKNAPNQAFDDKCEQYIKSVMSNVHNNYKSSKKWKNIDENGNVKALSNRQITTIDEHTKQTTTKNIPEVPVRLGHHRLDDSELALIREDAYNNYNTISDEFKVEYGIDTAEDYARYCVADFLTLYAKEFSKEFANYCKDEQTHKTKKYKTKTKIGDVQLLMNIHVSPDWKSGAHIHYIDFPFDPTTGLFLNPRNYVEAYRAVSTKLEKKYSKYLLQGVAQGLHKKEANDLKADEVEKLKPKLGDNAESYYDDRKAFVSNQLDELLSQSGMTFEKLQEELLKRGLLIDKREIKNKTESKHYASKHKDAEQIFTITDQQSGISFVNDSFTHNTRKILKKYAKNLITKQTFEKILTKDKNFRIDAVERVIRDKYDRAMNKLNQQLVIGSEPTEELTKLKQQQFFEFFNNCLSVGIIVNINKQKHLTYHKIVENQKGNFDFKAIKYKSSIFADEELQGKSIAEAFDLDDESILELQSNYIMNAFPNNRFMRYNVAHINASSITDRILIGTDKEAFLLSGIEKELERRNREIVSFNNKLIVLNKNTSEPTIQIFKKNDLTDIVEYNAFRPRESALDALLIDKELLRNDPDIKTLSYKPESGQIDDFHRWLFVEVALNKDPNIRNKIEVEGFDSKTQQMLNERLEQMLDRAEQAIDKAANKPNQTKFNFTDTHLVYLLDSKHLDTASKKRIEEFLEKSVSKLRSKGIENITIDRKPVSSFIKEPETQQPKRKLNNRQSPSLSI</sequence>
<dbReference type="EMBL" id="SEZJ01000005">
    <property type="protein sequence ID" value="RYU46846.1"/>
    <property type="molecule type" value="Genomic_DNA"/>
</dbReference>
<evidence type="ECO:0000256" key="2">
    <source>
        <dbReference type="SAM" id="MobiDB-lite"/>
    </source>
</evidence>
<protein>
    <submittedName>
        <fullName evidence="4">Uncharacterized protein</fullName>
    </submittedName>
</protein>
<dbReference type="EMBL" id="SEZK01000016">
    <property type="protein sequence ID" value="RYU51077.1"/>
    <property type="molecule type" value="Genomic_DNA"/>
</dbReference>
<organism evidence="4 7">
    <name type="scientific">Aliivibrio finisterrensis</name>
    <dbReference type="NCBI Taxonomy" id="511998"/>
    <lineage>
        <taxon>Bacteria</taxon>
        <taxon>Pseudomonadati</taxon>
        <taxon>Pseudomonadota</taxon>
        <taxon>Gammaproteobacteria</taxon>
        <taxon>Vibrionales</taxon>
        <taxon>Vibrionaceae</taxon>
        <taxon>Aliivibrio</taxon>
    </lineage>
</organism>
<evidence type="ECO:0000313" key="3">
    <source>
        <dbReference type="EMBL" id="RYU46846.1"/>
    </source>
</evidence>
<name>A0A4Q5KX99_9GAMM</name>
<keyword evidence="8" id="KW-1185">Reference proteome</keyword>
<dbReference type="Proteomes" id="UP000294063">
    <property type="component" value="Unassembled WGS sequence"/>
</dbReference>
<dbReference type="Proteomes" id="UP000294166">
    <property type="component" value="Unassembled WGS sequence"/>
</dbReference>
<evidence type="ECO:0000313" key="8">
    <source>
        <dbReference type="Proteomes" id="UP000294166"/>
    </source>
</evidence>
<dbReference type="OrthoDB" id="5918517at2"/>